<name>A0AAW0D701_9AGAR</name>
<evidence type="ECO:0000313" key="2">
    <source>
        <dbReference type="Proteomes" id="UP001362999"/>
    </source>
</evidence>
<protein>
    <submittedName>
        <fullName evidence="1">Uncharacterized protein</fullName>
    </submittedName>
</protein>
<sequence>MRVTPSPFARRFSGCFWEVFAAPMGKSAKLHKRTPKNVKKASAGANPSAAAIVGASGGQAQVQTAKKKAGLKKKAASRTSDGGHVLGGADYVTLMMGGRKKARAEAAKLPQND</sequence>
<keyword evidence="2" id="KW-1185">Reference proteome</keyword>
<proteinExistence type="predicted"/>
<organism evidence="1 2">
    <name type="scientific">Favolaschia claudopus</name>
    <dbReference type="NCBI Taxonomy" id="2862362"/>
    <lineage>
        <taxon>Eukaryota</taxon>
        <taxon>Fungi</taxon>
        <taxon>Dikarya</taxon>
        <taxon>Basidiomycota</taxon>
        <taxon>Agaricomycotina</taxon>
        <taxon>Agaricomycetes</taxon>
        <taxon>Agaricomycetidae</taxon>
        <taxon>Agaricales</taxon>
        <taxon>Marasmiineae</taxon>
        <taxon>Mycenaceae</taxon>
        <taxon>Favolaschia</taxon>
    </lineage>
</organism>
<dbReference type="Proteomes" id="UP001362999">
    <property type="component" value="Unassembled WGS sequence"/>
</dbReference>
<dbReference type="AlphaFoldDB" id="A0AAW0D701"/>
<gene>
    <name evidence="1" type="ORF">R3P38DRAFT_2764509</name>
</gene>
<dbReference type="EMBL" id="JAWWNJ010000009">
    <property type="protein sequence ID" value="KAK7048555.1"/>
    <property type="molecule type" value="Genomic_DNA"/>
</dbReference>
<accession>A0AAW0D701</accession>
<reference evidence="1 2" key="1">
    <citation type="journal article" date="2024" name="J Genomics">
        <title>Draft genome sequencing and assembly of Favolaschia claudopus CIRM-BRFM 2984 isolated from oak limbs.</title>
        <authorList>
            <person name="Navarro D."/>
            <person name="Drula E."/>
            <person name="Chaduli D."/>
            <person name="Cazenave R."/>
            <person name="Ahrendt S."/>
            <person name="Wang J."/>
            <person name="Lipzen A."/>
            <person name="Daum C."/>
            <person name="Barry K."/>
            <person name="Grigoriev I.V."/>
            <person name="Favel A."/>
            <person name="Rosso M.N."/>
            <person name="Martin F."/>
        </authorList>
    </citation>
    <scope>NUCLEOTIDE SEQUENCE [LARGE SCALE GENOMIC DNA]</scope>
    <source>
        <strain evidence="1 2">CIRM-BRFM 2984</strain>
    </source>
</reference>
<evidence type="ECO:0000313" key="1">
    <source>
        <dbReference type="EMBL" id="KAK7048555.1"/>
    </source>
</evidence>
<comment type="caution">
    <text evidence="1">The sequence shown here is derived from an EMBL/GenBank/DDBJ whole genome shotgun (WGS) entry which is preliminary data.</text>
</comment>